<proteinExistence type="predicted"/>
<accession>A0A0C2RCS7</accession>
<dbReference type="Proteomes" id="UP000031952">
    <property type="component" value="Unassembled WGS sequence"/>
</dbReference>
<comment type="caution">
    <text evidence="1">The sequence shown here is derived from an EMBL/GenBank/DDBJ whole genome shotgun (WGS) entry which is preliminary data.</text>
</comment>
<evidence type="ECO:0000313" key="1">
    <source>
        <dbReference type="EMBL" id="KIJ88625.1"/>
    </source>
</evidence>
<feature type="non-terminal residue" evidence="1">
    <location>
        <position position="1"/>
    </location>
</feature>
<dbReference type="AlphaFoldDB" id="A0A0C2RCS7"/>
<sequence>STLPLCHSRRSGNPKNNFNTAIKLLLIDKINLKKQVFYSFYWIPALAGMTKTEPCNNVYGSSQ</sequence>
<protein>
    <submittedName>
        <fullName evidence="1">Uncharacterized protein</fullName>
    </submittedName>
</protein>
<name>A0A0C2RCS7_9RICK</name>
<evidence type="ECO:0000313" key="2">
    <source>
        <dbReference type="Proteomes" id="UP000031952"/>
    </source>
</evidence>
<reference evidence="1 2" key="1">
    <citation type="submission" date="2014-12" db="EMBL/GenBank/DDBJ databases">
        <title>Whole genome sequence of Candidatus Rickettsia asemboensis strain NMRCii isolated from cat fleas in west Kenya.</title>
        <authorList>
            <person name="Jima D."/>
            <person name="Luce-Fedrow A."/>
            <person name="Yang Y."/>
            <person name="Maina A.N."/>
            <person name="Snesrud E.C."/>
            <person name="Jarman R.G."/>
            <person name="Richards A.L."/>
            <person name="Hang J."/>
        </authorList>
    </citation>
    <scope>NUCLEOTIDE SEQUENCE [LARGE SCALE GENOMIC DNA]</scope>
    <source>
        <strain evidence="1 2">NMRCii</strain>
    </source>
</reference>
<dbReference type="RefSeq" id="WP_041078930.1">
    <property type="nucleotide sequence ID" value="NZ_JWSW01000035.1"/>
</dbReference>
<gene>
    <name evidence="1" type="ORF">SB78_04515</name>
</gene>
<organism evidence="1 2">
    <name type="scientific">Rickettsia asembonensis</name>
    <dbReference type="NCBI Taxonomy" id="1068590"/>
    <lineage>
        <taxon>Bacteria</taxon>
        <taxon>Pseudomonadati</taxon>
        <taxon>Pseudomonadota</taxon>
        <taxon>Alphaproteobacteria</taxon>
        <taxon>Rickettsiales</taxon>
        <taxon>Rickettsiaceae</taxon>
        <taxon>Rickettsieae</taxon>
        <taxon>Rickettsia</taxon>
        <taxon>spotted fever group</taxon>
    </lineage>
</organism>
<dbReference type="EMBL" id="JWSW01000035">
    <property type="protein sequence ID" value="KIJ88625.1"/>
    <property type="molecule type" value="Genomic_DNA"/>
</dbReference>
<keyword evidence="2" id="KW-1185">Reference proteome</keyword>